<name>A0A0P5W6K0_9CRUS</name>
<dbReference type="PANTHER" id="PTHR23305">
    <property type="entry name" value="OBG GTPASE FAMILY"/>
    <property type="match status" value="1"/>
</dbReference>
<proteinExistence type="predicted"/>
<keyword evidence="2" id="KW-1185">Reference proteome</keyword>
<evidence type="ECO:0000313" key="1">
    <source>
        <dbReference type="EMBL" id="KZS06516.1"/>
    </source>
</evidence>
<accession>A0A0P5W6K0</accession>
<protein>
    <submittedName>
        <fullName evidence="1">Obg ATPase 1-like protein</fullName>
    </submittedName>
</protein>
<dbReference type="GO" id="GO:0005737">
    <property type="term" value="C:cytoplasm"/>
    <property type="evidence" value="ECO:0007669"/>
    <property type="project" value="TreeGrafter"/>
</dbReference>
<dbReference type="GO" id="GO:0016887">
    <property type="term" value="F:ATP hydrolysis activity"/>
    <property type="evidence" value="ECO:0007669"/>
    <property type="project" value="TreeGrafter"/>
</dbReference>
<organism evidence="1 2">
    <name type="scientific">Daphnia magna</name>
    <dbReference type="NCBI Taxonomy" id="35525"/>
    <lineage>
        <taxon>Eukaryota</taxon>
        <taxon>Metazoa</taxon>
        <taxon>Ecdysozoa</taxon>
        <taxon>Arthropoda</taxon>
        <taxon>Crustacea</taxon>
        <taxon>Branchiopoda</taxon>
        <taxon>Diplostraca</taxon>
        <taxon>Cladocera</taxon>
        <taxon>Anomopoda</taxon>
        <taxon>Daphniidae</taxon>
        <taxon>Daphnia</taxon>
    </lineage>
</organism>
<dbReference type="InterPro" id="IPR006073">
    <property type="entry name" value="GTP-bd"/>
</dbReference>
<dbReference type="GO" id="GO:0005525">
    <property type="term" value="F:GTP binding"/>
    <property type="evidence" value="ECO:0007669"/>
    <property type="project" value="InterPro"/>
</dbReference>
<reference evidence="1 2" key="1">
    <citation type="submission" date="2016-03" db="EMBL/GenBank/DDBJ databases">
        <title>EvidentialGene: Evidence-directed Construction of Genes on Genomes.</title>
        <authorList>
            <person name="Gilbert D.G."/>
            <person name="Choi J.-H."/>
            <person name="Mockaitis K."/>
            <person name="Colbourne J."/>
            <person name="Pfrender M."/>
        </authorList>
    </citation>
    <scope>NUCLEOTIDE SEQUENCE [LARGE SCALE GENOMIC DNA]</scope>
    <source>
        <strain evidence="1 2">Xinb3</strain>
        <tissue evidence="1">Complete organism</tissue>
    </source>
</reference>
<sequence length="71" mass="7831">MPPKKEATQESKPLIGCIGTSLKIVGLLAVGKSTFFNVLTKSAAPIENFPLCTIDLNENKCSFSVYKHKFW</sequence>
<dbReference type="STRING" id="35525.A0A0P5W6K0"/>
<dbReference type="OrthoDB" id="424823at2759"/>
<dbReference type="PANTHER" id="PTHR23305:SF11">
    <property type="entry name" value="OBG-LIKE ATPASE 1"/>
    <property type="match status" value="1"/>
</dbReference>
<dbReference type="AlphaFoldDB" id="A0A0P5W6K0"/>
<dbReference type="Proteomes" id="UP000076858">
    <property type="component" value="Unassembled WGS sequence"/>
</dbReference>
<gene>
    <name evidence="1" type="ORF">APZ42_030007</name>
</gene>
<dbReference type="EMBL" id="LRGB01002696">
    <property type="protein sequence ID" value="KZS06516.1"/>
    <property type="molecule type" value="Genomic_DNA"/>
</dbReference>
<dbReference type="InterPro" id="IPR027417">
    <property type="entry name" value="P-loop_NTPase"/>
</dbReference>
<dbReference type="SUPFAM" id="SSF52540">
    <property type="entry name" value="P-loop containing nucleoside triphosphate hydrolases"/>
    <property type="match status" value="1"/>
</dbReference>
<dbReference type="Gene3D" id="3.40.50.300">
    <property type="entry name" value="P-loop containing nucleotide triphosphate hydrolases"/>
    <property type="match status" value="1"/>
</dbReference>
<evidence type="ECO:0000313" key="2">
    <source>
        <dbReference type="Proteomes" id="UP000076858"/>
    </source>
</evidence>
<dbReference type="Pfam" id="PF01926">
    <property type="entry name" value="MMR_HSR1"/>
    <property type="match status" value="1"/>
</dbReference>
<comment type="caution">
    <text evidence="1">The sequence shown here is derived from an EMBL/GenBank/DDBJ whole genome shotgun (WGS) entry which is preliminary data.</text>
</comment>